<accession>A0A1G1WDT5</accession>
<dbReference type="PANTHER" id="PTHR46417:SF1">
    <property type="entry name" value="TRNA (GUANINE-N(1)-)-METHYLTRANSFERASE"/>
    <property type="match status" value="1"/>
</dbReference>
<dbReference type="PIRSF" id="PIRSF000386">
    <property type="entry name" value="tRNA_mtase"/>
    <property type="match status" value="1"/>
</dbReference>
<comment type="similarity">
    <text evidence="3 15 17">Belongs to the RNA methyltransferase TrmD family.</text>
</comment>
<name>A0A1G1WDT5_9BACT</name>
<keyword evidence="8 15" id="KW-0489">Methyltransferase</keyword>
<evidence type="ECO:0000256" key="2">
    <source>
        <dbReference type="ARBA" id="ARBA00004496"/>
    </source>
</evidence>
<dbReference type="InterPro" id="IPR029028">
    <property type="entry name" value="Alpha/beta_knot_MTases"/>
</dbReference>
<evidence type="ECO:0000256" key="7">
    <source>
        <dbReference type="ARBA" id="ARBA00022490"/>
    </source>
</evidence>
<evidence type="ECO:0000256" key="1">
    <source>
        <dbReference type="ARBA" id="ARBA00002634"/>
    </source>
</evidence>
<dbReference type="STRING" id="1802595.A2134_01465"/>
<evidence type="ECO:0000313" key="19">
    <source>
        <dbReference type="EMBL" id="OGY25447.1"/>
    </source>
</evidence>
<evidence type="ECO:0000256" key="14">
    <source>
        <dbReference type="ARBA" id="ARBA00047783"/>
    </source>
</evidence>
<feature type="domain" description="tRNA methyltransferase TRMD/TRM10-type" evidence="18">
    <location>
        <begin position="1"/>
        <end position="234"/>
    </location>
</feature>
<evidence type="ECO:0000313" key="20">
    <source>
        <dbReference type="Proteomes" id="UP000178162"/>
    </source>
</evidence>
<dbReference type="NCBIfam" id="NF000648">
    <property type="entry name" value="PRK00026.1"/>
    <property type="match status" value="1"/>
</dbReference>
<proteinExistence type="inferred from homology"/>
<organism evidence="19 20">
    <name type="scientific">Candidatus Woykebacteria bacterium RBG_16_39_9b</name>
    <dbReference type="NCBI Taxonomy" id="1802595"/>
    <lineage>
        <taxon>Bacteria</taxon>
        <taxon>Candidatus Woykeibacteriota</taxon>
    </lineage>
</organism>
<dbReference type="Proteomes" id="UP000178162">
    <property type="component" value="Unassembled WGS sequence"/>
</dbReference>
<dbReference type="GO" id="GO:0005829">
    <property type="term" value="C:cytosol"/>
    <property type="evidence" value="ECO:0007669"/>
    <property type="project" value="TreeGrafter"/>
</dbReference>
<dbReference type="GO" id="GO:0002939">
    <property type="term" value="P:tRNA N1-guanine methylation"/>
    <property type="evidence" value="ECO:0007669"/>
    <property type="project" value="TreeGrafter"/>
</dbReference>
<evidence type="ECO:0000259" key="18">
    <source>
        <dbReference type="Pfam" id="PF01746"/>
    </source>
</evidence>
<dbReference type="InterPro" id="IPR016009">
    <property type="entry name" value="tRNA_MeTrfase_TRMD/TRM10"/>
</dbReference>
<dbReference type="InterPro" id="IPR023148">
    <property type="entry name" value="tRNA_m1G_MeTrfase_C_sf"/>
</dbReference>
<keyword evidence="10 15" id="KW-0949">S-adenosyl-L-methionine</keyword>
<dbReference type="InterPro" id="IPR002649">
    <property type="entry name" value="tRNA_m1G_MeTrfase_TrmD"/>
</dbReference>
<dbReference type="GO" id="GO:0052906">
    <property type="term" value="F:tRNA (guanine(37)-N1)-methyltransferase activity"/>
    <property type="evidence" value="ECO:0007669"/>
    <property type="project" value="UniProtKB-UniRule"/>
</dbReference>
<sequence length="235" mass="26471">MRVDILTLFTDYFKTPFNSSILKRAVNKKLLEIGLTDIRDFAADKHGTVDDKPFGGGSGMIMKVDVLVPALEQVLKSGEGQKAHKILLSPKGAIFNQKKAKSLAKKDWLILICGHYEGVDGRFVDNFIDEEISIGDYILTGGEPAALVLIDTVARLIPKVLGDKESLKFETFTRVKSGDRIQTILEYPQYTRPAKFRSLLVPKVLLSGDHKKIEKWRIKEALKETRKKRPDLFKT</sequence>
<dbReference type="InterPro" id="IPR029026">
    <property type="entry name" value="tRNA_m1G_MTases_N"/>
</dbReference>
<comment type="caution">
    <text evidence="19">The sequence shown here is derived from an EMBL/GenBank/DDBJ whole genome shotgun (WGS) entry which is preliminary data.</text>
</comment>
<dbReference type="Gene3D" id="3.40.1280.10">
    <property type="match status" value="1"/>
</dbReference>
<evidence type="ECO:0000256" key="6">
    <source>
        <dbReference type="ARBA" id="ARBA00014679"/>
    </source>
</evidence>
<evidence type="ECO:0000256" key="12">
    <source>
        <dbReference type="ARBA" id="ARBA00029736"/>
    </source>
</evidence>
<protein>
    <recommendedName>
        <fullName evidence="6 15">tRNA (guanine-N(1)-)-methyltransferase</fullName>
        <ecNumber evidence="5 15">2.1.1.228</ecNumber>
    </recommendedName>
    <alternativeName>
        <fullName evidence="12 15">M1G-methyltransferase</fullName>
    </alternativeName>
    <alternativeName>
        <fullName evidence="13 15">tRNA [GM37] methyltransferase</fullName>
    </alternativeName>
</protein>
<comment type="subcellular location">
    <subcellularLocation>
        <location evidence="2 15 17">Cytoplasm</location>
    </subcellularLocation>
</comment>
<dbReference type="FunFam" id="3.40.1280.10:FF:000001">
    <property type="entry name" value="tRNA (guanine-N(1)-)-methyltransferase"/>
    <property type="match status" value="1"/>
</dbReference>
<dbReference type="AlphaFoldDB" id="A0A1G1WDT5"/>
<comment type="catalytic activity">
    <reaction evidence="14 15 17">
        <text>guanosine(37) in tRNA + S-adenosyl-L-methionine = N(1)-methylguanosine(37) in tRNA + S-adenosyl-L-homocysteine + H(+)</text>
        <dbReference type="Rhea" id="RHEA:36899"/>
        <dbReference type="Rhea" id="RHEA-COMP:10145"/>
        <dbReference type="Rhea" id="RHEA-COMP:10147"/>
        <dbReference type="ChEBI" id="CHEBI:15378"/>
        <dbReference type="ChEBI" id="CHEBI:57856"/>
        <dbReference type="ChEBI" id="CHEBI:59789"/>
        <dbReference type="ChEBI" id="CHEBI:73542"/>
        <dbReference type="ChEBI" id="CHEBI:74269"/>
        <dbReference type="EC" id="2.1.1.228"/>
    </reaction>
</comment>
<dbReference type="EMBL" id="MHCR01000015">
    <property type="protein sequence ID" value="OGY25447.1"/>
    <property type="molecule type" value="Genomic_DNA"/>
</dbReference>
<comment type="function">
    <text evidence="1 15 17">Specifically methylates guanosine-37 in various tRNAs.</text>
</comment>
<evidence type="ECO:0000256" key="13">
    <source>
        <dbReference type="ARBA" id="ARBA00033392"/>
    </source>
</evidence>
<evidence type="ECO:0000256" key="17">
    <source>
        <dbReference type="RuleBase" id="RU003464"/>
    </source>
</evidence>
<dbReference type="Gene3D" id="1.10.1270.20">
    <property type="entry name" value="tRNA(m1g37)methyltransferase, domain 2"/>
    <property type="match status" value="1"/>
</dbReference>
<dbReference type="EC" id="2.1.1.228" evidence="5 15"/>
<evidence type="ECO:0000256" key="3">
    <source>
        <dbReference type="ARBA" id="ARBA00007630"/>
    </source>
</evidence>
<feature type="binding site" evidence="15 16">
    <location>
        <begin position="134"/>
        <end position="139"/>
    </location>
    <ligand>
        <name>S-adenosyl-L-methionine</name>
        <dbReference type="ChEBI" id="CHEBI:59789"/>
    </ligand>
</feature>
<dbReference type="CDD" id="cd18080">
    <property type="entry name" value="TrmD-like"/>
    <property type="match status" value="1"/>
</dbReference>
<feature type="binding site" evidence="15 16">
    <location>
        <position position="114"/>
    </location>
    <ligand>
        <name>S-adenosyl-L-methionine</name>
        <dbReference type="ChEBI" id="CHEBI:59789"/>
    </ligand>
</feature>
<dbReference type="SUPFAM" id="SSF75217">
    <property type="entry name" value="alpha/beta knot"/>
    <property type="match status" value="1"/>
</dbReference>
<dbReference type="HAMAP" id="MF_00605">
    <property type="entry name" value="TrmD"/>
    <property type="match status" value="1"/>
</dbReference>
<dbReference type="NCBIfam" id="TIGR00088">
    <property type="entry name" value="trmD"/>
    <property type="match status" value="1"/>
</dbReference>
<reference evidence="19 20" key="1">
    <citation type="journal article" date="2016" name="Nat. Commun.">
        <title>Thousands of microbial genomes shed light on interconnected biogeochemical processes in an aquifer system.</title>
        <authorList>
            <person name="Anantharaman K."/>
            <person name="Brown C.T."/>
            <person name="Hug L.A."/>
            <person name="Sharon I."/>
            <person name="Castelle C.J."/>
            <person name="Probst A.J."/>
            <person name="Thomas B.C."/>
            <person name="Singh A."/>
            <person name="Wilkins M.J."/>
            <person name="Karaoz U."/>
            <person name="Brodie E.L."/>
            <person name="Williams K.H."/>
            <person name="Hubbard S.S."/>
            <person name="Banfield J.F."/>
        </authorList>
    </citation>
    <scope>NUCLEOTIDE SEQUENCE [LARGE SCALE GENOMIC DNA]</scope>
</reference>
<dbReference type="PANTHER" id="PTHR46417">
    <property type="entry name" value="TRNA (GUANINE-N(1)-)-METHYLTRANSFERASE"/>
    <property type="match status" value="1"/>
</dbReference>
<evidence type="ECO:0000256" key="9">
    <source>
        <dbReference type="ARBA" id="ARBA00022679"/>
    </source>
</evidence>
<evidence type="ECO:0000256" key="4">
    <source>
        <dbReference type="ARBA" id="ARBA00011738"/>
    </source>
</evidence>
<evidence type="ECO:0000256" key="8">
    <source>
        <dbReference type="ARBA" id="ARBA00022603"/>
    </source>
</evidence>
<evidence type="ECO:0000256" key="10">
    <source>
        <dbReference type="ARBA" id="ARBA00022691"/>
    </source>
</evidence>
<evidence type="ECO:0000256" key="11">
    <source>
        <dbReference type="ARBA" id="ARBA00022694"/>
    </source>
</evidence>
<comment type="subunit">
    <text evidence="4 15 17">Homodimer.</text>
</comment>
<evidence type="ECO:0000256" key="5">
    <source>
        <dbReference type="ARBA" id="ARBA00012807"/>
    </source>
</evidence>
<gene>
    <name evidence="15" type="primary">trmD</name>
    <name evidence="19" type="ORF">A2134_01465</name>
</gene>
<evidence type="ECO:0000256" key="15">
    <source>
        <dbReference type="HAMAP-Rule" id="MF_00605"/>
    </source>
</evidence>
<keyword evidence="9 15" id="KW-0808">Transferase</keyword>
<keyword evidence="11 15" id="KW-0819">tRNA processing</keyword>
<evidence type="ECO:0000256" key="16">
    <source>
        <dbReference type="PIRSR" id="PIRSR000386-1"/>
    </source>
</evidence>
<keyword evidence="7 15" id="KW-0963">Cytoplasm</keyword>
<dbReference type="Pfam" id="PF01746">
    <property type="entry name" value="tRNA_m1G_MT"/>
    <property type="match status" value="1"/>
</dbReference>